<comment type="subcellular location">
    <subcellularLocation>
        <location evidence="1">Membrane</location>
    </subcellularLocation>
</comment>
<evidence type="ECO:0000313" key="8">
    <source>
        <dbReference type="EMBL" id="OWV31778.1"/>
    </source>
</evidence>
<feature type="transmembrane region" description="Helical" evidence="6">
    <location>
        <begin position="150"/>
        <end position="178"/>
    </location>
</feature>
<evidence type="ECO:0000256" key="5">
    <source>
        <dbReference type="SAM" id="MobiDB-lite"/>
    </source>
</evidence>
<feature type="transmembrane region" description="Helical" evidence="6">
    <location>
        <begin position="90"/>
        <end position="110"/>
    </location>
</feature>
<name>A0A219B1S6_9SPHN</name>
<sequence length="279" mass="31267">MQLSLFLAAAVFLTLVIGLRYLAVAGVFAWLTARRRPGLHGSERSRRQQRRERRWSLLSALIYAVPAAAALAAYRSGGTAIYADANAYPLWWLPLSVLVYLFLHDTWFYWTHRAMHARRLFPVMHKVHHDSRPPTAWAAMSFHWTESLSGAFLIPALSFVIPIHLGALAVVLAVMTLFGTTNHLGWEIFPRRLVHGSFGKIVITASHHHRHHKDYGSNFGLYFRFWDRLMRTDTGVSGDFGREEREARSRADRRRLGGGDVGDGTGSGAGSEPGPAPAE</sequence>
<evidence type="ECO:0000256" key="4">
    <source>
        <dbReference type="ARBA" id="ARBA00023136"/>
    </source>
</evidence>
<dbReference type="InterPro" id="IPR050307">
    <property type="entry name" value="Sterol_Desaturase_Related"/>
</dbReference>
<dbReference type="PANTHER" id="PTHR11863">
    <property type="entry name" value="STEROL DESATURASE"/>
    <property type="match status" value="1"/>
</dbReference>
<feature type="transmembrane region" description="Helical" evidence="6">
    <location>
        <begin position="54"/>
        <end position="74"/>
    </location>
</feature>
<dbReference type="GO" id="GO:0005506">
    <property type="term" value="F:iron ion binding"/>
    <property type="evidence" value="ECO:0007669"/>
    <property type="project" value="InterPro"/>
</dbReference>
<dbReference type="EMBL" id="NFZT01000007">
    <property type="protein sequence ID" value="OWV31778.1"/>
    <property type="molecule type" value="Genomic_DNA"/>
</dbReference>
<dbReference type="AlphaFoldDB" id="A0A219B1S6"/>
<feature type="transmembrane region" description="Helical" evidence="6">
    <location>
        <begin position="6"/>
        <end position="33"/>
    </location>
</feature>
<keyword evidence="9" id="KW-1185">Reference proteome</keyword>
<feature type="compositionally biased region" description="Gly residues" evidence="5">
    <location>
        <begin position="258"/>
        <end position="271"/>
    </location>
</feature>
<keyword evidence="4 6" id="KW-0472">Membrane</keyword>
<reference evidence="9" key="1">
    <citation type="submission" date="2017-05" db="EMBL/GenBank/DDBJ databases">
        <authorList>
            <person name="Lin X."/>
        </authorList>
    </citation>
    <scope>NUCLEOTIDE SEQUENCE [LARGE SCALE GENOMIC DNA]</scope>
    <source>
        <strain evidence="9">JLT2012</strain>
    </source>
</reference>
<dbReference type="InterPro" id="IPR006694">
    <property type="entry name" value="Fatty_acid_hydroxylase"/>
</dbReference>
<dbReference type="OrthoDB" id="9770329at2"/>
<dbReference type="GO" id="GO:0008610">
    <property type="term" value="P:lipid biosynthetic process"/>
    <property type="evidence" value="ECO:0007669"/>
    <property type="project" value="InterPro"/>
</dbReference>
<dbReference type="RefSeq" id="WP_088713575.1">
    <property type="nucleotide sequence ID" value="NZ_NFZT01000007.1"/>
</dbReference>
<evidence type="ECO:0000256" key="2">
    <source>
        <dbReference type="ARBA" id="ARBA00022692"/>
    </source>
</evidence>
<feature type="compositionally biased region" description="Basic and acidic residues" evidence="5">
    <location>
        <begin position="240"/>
        <end position="257"/>
    </location>
</feature>
<accession>A0A219B1S6</accession>
<dbReference type="Proteomes" id="UP000198462">
    <property type="component" value="Unassembled WGS sequence"/>
</dbReference>
<feature type="domain" description="Fatty acid hydroxylase" evidence="7">
    <location>
        <begin position="97"/>
        <end position="232"/>
    </location>
</feature>
<gene>
    <name evidence="8" type="ORF">B5C34_14805</name>
</gene>
<comment type="caution">
    <text evidence="8">The sequence shown here is derived from an EMBL/GenBank/DDBJ whole genome shotgun (WGS) entry which is preliminary data.</text>
</comment>
<keyword evidence="2 6" id="KW-0812">Transmembrane</keyword>
<dbReference type="GO" id="GO:0016020">
    <property type="term" value="C:membrane"/>
    <property type="evidence" value="ECO:0007669"/>
    <property type="project" value="UniProtKB-SubCell"/>
</dbReference>
<dbReference type="Pfam" id="PF04116">
    <property type="entry name" value="FA_hydroxylase"/>
    <property type="match status" value="1"/>
</dbReference>
<feature type="region of interest" description="Disordered" evidence="5">
    <location>
        <begin position="237"/>
        <end position="279"/>
    </location>
</feature>
<evidence type="ECO:0000313" key="9">
    <source>
        <dbReference type="Proteomes" id="UP000198462"/>
    </source>
</evidence>
<evidence type="ECO:0000259" key="7">
    <source>
        <dbReference type="Pfam" id="PF04116"/>
    </source>
</evidence>
<evidence type="ECO:0000256" key="3">
    <source>
        <dbReference type="ARBA" id="ARBA00022989"/>
    </source>
</evidence>
<evidence type="ECO:0000256" key="6">
    <source>
        <dbReference type="SAM" id="Phobius"/>
    </source>
</evidence>
<proteinExistence type="predicted"/>
<keyword evidence="3 6" id="KW-1133">Transmembrane helix</keyword>
<dbReference type="GO" id="GO:0016491">
    <property type="term" value="F:oxidoreductase activity"/>
    <property type="evidence" value="ECO:0007669"/>
    <property type="project" value="InterPro"/>
</dbReference>
<protein>
    <submittedName>
        <fullName evidence="8">Sterol desaturase</fullName>
    </submittedName>
</protein>
<evidence type="ECO:0000256" key="1">
    <source>
        <dbReference type="ARBA" id="ARBA00004370"/>
    </source>
</evidence>
<organism evidence="8 9">
    <name type="scientific">Pacificimonas flava</name>
    <dbReference type="NCBI Taxonomy" id="1234595"/>
    <lineage>
        <taxon>Bacteria</taxon>
        <taxon>Pseudomonadati</taxon>
        <taxon>Pseudomonadota</taxon>
        <taxon>Alphaproteobacteria</taxon>
        <taxon>Sphingomonadales</taxon>
        <taxon>Sphingosinicellaceae</taxon>
        <taxon>Pacificimonas</taxon>
    </lineage>
</organism>